<dbReference type="EMBL" id="JAGFMF010012069">
    <property type="protein sequence ID" value="KAG8508022.1"/>
    <property type="molecule type" value="Genomic_DNA"/>
</dbReference>
<accession>A0A8J5ZVZ4</accession>
<dbReference type="PANTHER" id="PTHR11915">
    <property type="entry name" value="SPECTRIN/FILAMIN RELATED CYTOSKELETAL PROTEIN"/>
    <property type="match status" value="1"/>
</dbReference>
<comment type="caution">
    <text evidence="1">The sequence shown here is derived from an EMBL/GenBank/DDBJ whole genome shotgun (WGS) entry which is preliminary data.</text>
</comment>
<keyword evidence="2" id="KW-1185">Reference proteome</keyword>
<dbReference type="Proteomes" id="UP000700334">
    <property type="component" value="Unassembled WGS sequence"/>
</dbReference>
<evidence type="ECO:0000313" key="2">
    <source>
        <dbReference type="Proteomes" id="UP000700334"/>
    </source>
</evidence>
<organism evidence="1 2">
    <name type="scientific">Galemys pyrenaicus</name>
    <name type="common">Iberian desman</name>
    <name type="synonym">Pyrenean desman</name>
    <dbReference type="NCBI Taxonomy" id="202257"/>
    <lineage>
        <taxon>Eukaryota</taxon>
        <taxon>Metazoa</taxon>
        <taxon>Chordata</taxon>
        <taxon>Craniata</taxon>
        <taxon>Vertebrata</taxon>
        <taxon>Euteleostomi</taxon>
        <taxon>Mammalia</taxon>
        <taxon>Eutheria</taxon>
        <taxon>Laurasiatheria</taxon>
        <taxon>Eulipotyphla</taxon>
        <taxon>Talpidae</taxon>
        <taxon>Galemys</taxon>
    </lineage>
</organism>
<gene>
    <name evidence="1" type="ORF">J0S82_001524</name>
</gene>
<reference evidence="1" key="1">
    <citation type="journal article" date="2021" name="Evol. Appl.">
        <title>The genome of the Pyrenean desman and the effects of bottlenecks and inbreeding on the genomic landscape of an endangered species.</title>
        <authorList>
            <person name="Escoda L."/>
            <person name="Castresana J."/>
        </authorList>
    </citation>
    <scope>NUCLEOTIDE SEQUENCE</scope>
    <source>
        <strain evidence="1">IBE-C5619</strain>
    </source>
</reference>
<evidence type="ECO:0000313" key="1">
    <source>
        <dbReference type="EMBL" id="KAG8508022.1"/>
    </source>
</evidence>
<sequence length="136" mass="15456">NHKLMFGVNVLTDVATAYPDKKSILMYITSLFQVLPQQVSIEAIQEVEMLPRPSRVTKEEHFQLHHQMHYSQQITVSLAQGYERTPSSPKPRFKSYAYTQAAYVTTSDAARGPFHSQVCSHLLSVPNQRIPSVQII</sequence>
<dbReference type="OrthoDB" id="18740at2759"/>
<feature type="non-terminal residue" evidence="1">
    <location>
        <position position="1"/>
    </location>
</feature>
<proteinExistence type="predicted"/>
<name>A0A8J5ZVZ4_GALPY</name>
<dbReference type="AlphaFoldDB" id="A0A8J5ZVZ4"/>
<protein>
    <submittedName>
        <fullName evidence="1">Dystrophin</fullName>
    </submittedName>
</protein>